<dbReference type="AlphaFoldDB" id="A0ABD0RSE6"/>
<protein>
    <recommendedName>
        <fullName evidence="5">NACHT domain-containing protein</fullName>
    </recommendedName>
</protein>
<keyword evidence="4" id="KW-0472">Membrane</keyword>
<proteinExistence type="predicted"/>
<keyword evidence="3" id="KW-0677">Repeat</keyword>
<evidence type="ECO:0000256" key="3">
    <source>
        <dbReference type="ARBA" id="ARBA00022737"/>
    </source>
</evidence>
<dbReference type="Proteomes" id="UP001529510">
    <property type="component" value="Unassembled WGS sequence"/>
</dbReference>
<keyword evidence="4" id="KW-0812">Transmembrane</keyword>
<evidence type="ECO:0000256" key="2">
    <source>
        <dbReference type="ARBA" id="ARBA00022490"/>
    </source>
</evidence>
<evidence type="ECO:0000313" key="6">
    <source>
        <dbReference type="EMBL" id="KAL0201386.1"/>
    </source>
</evidence>
<feature type="non-terminal residue" evidence="6">
    <location>
        <position position="244"/>
    </location>
</feature>
<dbReference type="Pfam" id="PF05729">
    <property type="entry name" value="NACHT"/>
    <property type="match status" value="1"/>
</dbReference>
<reference evidence="6 7" key="1">
    <citation type="submission" date="2024-05" db="EMBL/GenBank/DDBJ databases">
        <title>Genome sequencing and assembly of Indian major carp, Cirrhinus mrigala (Hamilton, 1822).</title>
        <authorList>
            <person name="Mohindra V."/>
            <person name="Chowdhury L.M."/>
            <person name="Lal K."/>
            <person name="Jena J.K."/>
        </authorList>
    </citation>
    <scope>NUCLEOTIDE SEQUENCE [LARGE SCALE GENOMIC DNA]</scope>
    <source>
        <strain evidence="6">CM1030</strain>
        <tissue evidence="6">Blood</tissue>
    </source>
</reference>
<comment type="subcellular location">
    <subcellularLocation>
        <location evidence="1">Cytoplasm</location>
    </subcellularLocation>
</comment>
<dbReference type="GO" id="GO:0005737">
    <property type="term" value="C:cytoplasm"/>
    <property type="evidence" value="ECO:0007669"/>
    <property type="project" value="UniProtKB-SubCell"/>
</dbReference>
<dbReference type="PANTHER" id="PTHR45690:SF19">
    <property type="entry name" value="NACHT, LRR AND PYD DOMAINS-CONTAINING PROTEIN 3"/>
    <property type="match status" value="1"/>
</dbReference>
<keyword evidence="7" id="KW-1185">Reference proteome</keyword>
<evidence type="ECO:0000256" key="4">
    <source>
        <dbReference type="SAM" id="Phobius"/>
    </source>
</evidence>
<evidence type="ECO:0000256" key="1">
    <source>
        <dbReference type="ARBA" id="ARBA00004496"/>
    </source>
</evidence>
<dbReference type="InterPro" id="IPR007111">
    <property type="entry name" value="NACHT_NTPase"/>
</dbReference>
<dbReference type="EMBL" id="JAMKFB020000002">
    <property type="protein sequence ID" value="KAL0201386.1"/>
    <property type="molecule type" value="Genomic_DNA"/>
</dbReference>
<feature type="domain" description="NACHT" evidence="5">
    <location>
        <begin position="2"/>
        <end position="88"/>
    </location>
</feature>
<organism evidence="6 7">
    <name type="scientific">Cirrhinus mrigala</name>
    <name type="common">Mrigala</name>
    <dbReference type="NCBI Taxonomy" id="683832"/>
    <lineage>
        <taxon>Eukaryota</taxon>
        <taxon>Metazoa</taxon>
        <taxon>Chordata</taxon>
        <taxon>Craniata</taxon>
        <taxon>Vertebrata</taxon>
        <taxon>Euteleostomi</taxon>
        <taxon>Actinopterygii</taxon>
        <taxon>Neopterygii</taxon>
        <taxon>Teleostei</taxon>
        <taxon>Ostariophysi</taxon>
        <taxon>Cypriniformes</taxon>
        <taxon>Cyprinidae</taxon>
        <taxon>Labeoninae</taxon>
        <taxon>Labeonini</taxon>
        <taxon>Cirrhinus</taxon>
    </lineage>
</organism>
<comment type="caution">
    <text evidence="6">The sequence shown here is derived from an EMBL/GenBank/DDBJ whole genome shotgun (WGS) entry which is preliminary data.</text>
</comment>
<dbReference type="PANTHER" id="PTHR45690">
    <property type="entry name" value="NACHT, LRR AND PYD DOMAINS-CONTAINING PROTEIN 12"/>
    <property type="match status" value="1"/>
</dbReference>
<gene>
    <name evidence="6" type="ORF">M9458_004573</name>
</gene>
<keyword evidence="2" id="KW-0963">Cytoplasm</keyword>
<accession>A0ABD0RSE6</accession>
<sequence length="244" mass="28404">MLQNSAQRVLFIIDGLDHLDKCNSMLGKSELQRAPPEVIVHCLLSEKILPRSVLLITKKTKVREEFFTEIMGFSEKGVEEYFQKFFQNKELFRKAYECVRANETLIRACSVPVICWIICTVMQERFSDGADVTNVLETTTSIYFDFVSTLLEHHCQGLSQSVLSLLRSVGQLAERGMLEEQMLFDEKTVNETVSDPAVNPFLFRLLSKRRFHQEIMFSFIHLSFQEFFTALYYVLLDEEQSKRK</sequence>
<feature type="transmembrane region" description="Helical" evidence="4">
    <location>
        <begin position="215"/>
        <end position="235"/>
    </location>
</feature>
<evidence type="ECO:0000313" key="7">
    <source>
        <dbReference type="Proteomes" id="UP001529510"/>
    </source>
</evidence>
<name>A0ABD0RSE6_CIRMR</name>
<dbReference type="InterPro" id="IPR050637">
    <property type="entry name" value="NLRP_innate_immun_reg"/>
</dbReference>
<keyword evidence="4" id="KW-1133">Transmembrane helix</keyword>
<evidence type="ECO:0000259" key="5">
    <source>
        <dbReference type="Pfam" id="PF05729"/>
    </source>
</evidence>